<dbReference type="SMART" id="SM00382">
    <property type="entry name" value="AAA"/>
    <property type="match status" value="1"/>
</dbReference>
<proteinExistence type="predicted"/>
<keyword evidence="3 6" id="KW-0067">ATP-binding</keyword>
<accession>A0A429ZJW8</accession>
<dbReference type="InterPro" id="IPR003593">
    <property type="entry name" value="AAA+_ATPase"/>
</dbReference>
<organism evidence="6 7">
    <name type="scientific">Vagococcus salmoninarum</name>
    <dbReference type="NCBI Taxonomy" id="2739"/>
    <lineage>
        <taxon>Bacteria</taxon>
        <taxon>Bacillati</taxon>
        <taxon>Bacillota</taxon>
        <taxon>Bacilli</taxon>
        <taxon>Lactobacillales</taxon>
        <taxon>Enterococcaceae</taxon>
        <taxon>Vagococcus</taxon>
    </lineage>
</organism>
<sequence>MTYLLVNEKDGLQFQNVHFDYTNSTGARAILKDVSFSIKKGEFVSIVGASGSGKSTIFRLIAGLEEQSSGTISLNGEKTEKRLGKVGYMPQQDLLMPWRTIRQNAALPLELQKKTNTDNEKVDKLLEDFGLKGYENKYPNELSGGMRQRVSFLRATLSGSNVLLLDEPFSALDAMTRLHMQEWLLQQWEKQGATILFITHDISEALFLSDRILMITETPFTTMEEAEVPLQRPRQQHHLDQQAVVELKNNLIERFRMRG</sequence>
<dbReference type="Proteomes" id="UP000287239">
    <property type="component" value="Unassembled WGS sequence"/>
</dbReference>
<dbReference type="AlphaFoldDB" id="A0A429ZJW8"/>
<evidence type="ECO:0000256" key="4">
    <source>
        <dbReference type="ARBA" id="ARBA00066388"/>
    </source>
</evidence>
<evidence type="ECO:0000313" key="6">
    <source>
        <dbReference type="EMBL" id="RST93984.1"/>
    </source>
</evidence>
<dbReference type="Pfam" id="PF00005">
    <property type="entry name" value="ABC_tran"/>
    <property type="match status" value="1"/>
</dbReference>
<dbReference type="FunFam" id="3.40.50.300:FF:000425">
    <property type="entry name" value="Probable ABC transporter, ATP-binding subunit"/>
    <property type="match status" value="1"/>
</dbReference>
<name>A0A429ZJW8_9ENTE</name>
<evidence type="ECO:0000256" key="3">
    <source>
        <dbReference type="ARBA" id="ARBA00022840"/>
    </source>
</evidence>
<evidence type="ECO:0000256" key="2">
    <source>
        <dbReference type="ARBA" id="ARBA00022741"/>
    </source>
</evidence>
<dbReference type="GO" id="GO:0005524">
    <property type="term" value="F:ATP binding"/>
    <property type="evidence" value="ECO:0007669"/>
    <property type="project" value="UniProtKB-KW"/>
</dbReference>
<dbReference type="SUPFAM" id="SSF52540">
    <property type="entry name" value="P-loop containing nucleoside triphosphate hydrolases"/>
    <property type="match status" value="1"/>
</dbReference>
<feature type="domain" description="ABC transporter" evidence="5">
    <location>
        <begin position="12"/>
        <end position="242"/>
    </location>
</feature>
<dbReference type="PROSITE" id="PS00211">
    <property type="entry name" value="ABC_TRANSPORTER_1"/>
    <property type="match status" value="1"/>
</dbReference>
<protein>
    <recommendedName>
        <fullName evidence="4">ABC-type quaternary amine transporter</fullName>
        <ecNumber evidence="4">7.6.2.9</ecNumber>
    </recommendedName>
</protein>
<reference evidence="6 7" key="1">
    <citation type="submission" date="2017-05" db="EMBL/GenBank/DDBJ databases">
        <title>Vagococcus spp. assemblies.</title>
        <authorList>
            <person name="Gulvik C.A."/>
        </authorList>
    </citation>
    <scope>NUCLEOTIDE SEQUENCE [LARGE SCALE GENOMIC DNA]</scope>
    <source>
        <strain evidence="6 7">NCFB 2777</strain>
    </source>
</reference>
<dbReference type="GeneID" id="98568912"/>
<dbReference type="InterPro" id="IPR050166">
    <property type="entry name" value="ABC_transporter_ATP-bind"/>
</dbReference>
<keyword evidence="1" id="KW-0813">Transport</keyword>
<dbReference type="OrthoDB" id="9802264at2"/>
<evidence type="ECO:0000256" key="1">
    <source>
        <dbReference type="ARBA" id="ARBA00022448"/>
    </source>
</evidence>
<evidence type="ECO:0000313" key="7">
    <source>
        <dbReference type="Proteomes" id="UP000287239"/>
    </source>
</evidence>
<dbReference type="Gene3D" id="3.40.50.300">
    <property type="entry name" value="P-loop containing nucleotide triphosphate hydrolases"/>
    <property type="match status" value="1"/>
</dbReference>
<dbReference type="CDD" id="cd03293">
    <property type="entry name" value="ABC_NrtD_SsuB_transporters"/>
    <property type="match status" value="1"/>
</dbReference>
<comment type="caution">
    <text evidence="6">The sequence shown here is derived from an EMBL/GenBank/DDBJ whole genome shotgun (WGS) entry which is preliminary data.</text>
</comment>
<dbReference type="PANTHER" id="PTHR42788:SF2">
    <property type="entry name" value="ABC TRANSPORTER ATP-BINDING PROTEIN"/>
    <property type="match status" value="1"/>
</dbReference>
<keyword evidence="7" id="KW-1185">Reference proteome</keyword>
<keyword evidence="2" id="KW-0547">Nucleotide-binding</keyword>
<dbReference type="RefSeq" id="WP_126781119.1">
    <property type="nucleotide sequence ID" value="NZ_NGJU01000017.1"/>
</dbReference>
<dbReference type="EMBL" id="NGJU01000017">
    <property type="protein sequence ID" value="RST93984.1"/>
    <property type="molecule type" value="Genomic_DNA"/>
</dbReference>
<dbReference type="InterPro" id="IPR003439">
    <property type="entry name" value="ABC_transporter-like_ATP-bd"/>
</dbReference>
<dbReference type="InterPro" id="IPR027417">
    <property type="entry name" value="P-loop_NTPase"/>
</dbReference>
<dbReference type="GO" id="GO:0015418">
    <property type="term" value="F:ABC-type quaternary ammonium compound transporting activity"/>
    <property type="evidence" value="ECO:0007669"/>
    <property type="project" value="UniProtKB-EC"/>
</dbReference>
<dbReference type="EC" id="7.6.2.9" evidence="4"/>
<dbReference type="PANTHER" id="PTHR42788">
    <property type="entry name" value="TAURINE IMPORT ATP-BINDING PROTEIN-RELATED"/>
    <property type="match status" value="1"/>
</dbReference>
<dbReference type="GO" id="GO:0016887">
    <property type="term" value="F:ATP hydrolysis activity"/>
    <property type="evidence" value="ECO:0007669"/>
    <property type="project" value="InterPro"/>
</dbReference>
<gene>
    <name evidence="6" type="ORF">CBF35_11050</name>
</gene>
<dbReference type="InterPro" id="IPR017871">
    <property type="entry name" value="ABC_transporter-like_CS"/>
</dbReference>
<dbReference type="PROSITE" id="PS50893">
    <property type="entry name" value="ABC_TRANSPORTER_2"/>
    <property type="match status" value="1"/>
</dbReference>
<evidence type="ECO:0000259" key="5">
    <source>
        <dbReference type="PROSITE" id="PS50893"/>
    </source>
</evidence>